<dbReference type="InterPro" id="IPR018028">
    <property type="entry name" value="Catalase"/>
</dbReference>
<dbReference type="OrthoDB" id="6880011at2759"/>
<dbReference type="SUPFAM" id="SSF56634">
    <property type="entry name" value="Heme-dependent catalase-like"/>
    <property type="match status" value="1"/>
</dbReference>
<keyword evidence="7 10" id="KW-0560">Oxidoreductase</keyword>
<keyword evidence="4 10" id="KW-0575">Peroxidase</keyword>
<feature type="binding site" description="axial binding residue" evidence="12">
    <location>
        <position position="376"/>
    </location>
    <ligand>
        <name>heme</name>
        <dbReference type="ChEBI" id="CHEBI:30413"/>
    </ligand>
    <ligandPart>
        <name>Fe</name>
        <dbReference type="ChEBI" id="CHEBI:18248"/>
    </ligandPart>
</feature>
<evidence type="ECO:0000256" key="1">
    <source>
        <dbReference type="ARBA" id="ARBA00001971"/>
    </source>
</evidence>
<evidence type="ECO:0000256" key="2">
    <source>
        <dbReference type="ARBA" id="ARBA00005329"/>
    </source>
</evidence>
<evidence type="ECO:0000256" key="6">
    <source>
        <dbReference type="ARBA" id="ARBA00022723"/>
    </source>
</evidence>
<evidence type="ECO:0000256" key="12">
    <source>
        <dbReference type="PIRSR" id="PIRSR038927-2"/>
    </source>
</evidence>
<dbReference type="STRING" id="945553.A0A0D2N9Z9"/>
<keyword evidence="5 10" id="KW-0349">Heme</keyword>
<dbReference type="GO" id="GO:0046872">
    <property type="term" value="F:metal ion binding"/>
    <property type="evidence" value="ECO:0007669"/>
    <property type="project" value="UniProtKB-KW"/>
</dbReference>
<feature type="active site" evidence="11">
    <location>
        <position position="88"/>
    </location>
</feature>
<organism evidence="16 17">
    <name type="scientific">Hypholoma sublateritium (strain FD-334 SS-4)</name>
    <dbReference type="NCBI Taxonomy" id="945553"/>
    <lineage>
        <taxon>Eukaryota</taxon>
        <taxon>Fungi</taxon>
        <taxon>Dikarya</taxon>
        <taxon>Basidiomycota</taxon>
        <taxon>Agaricomycotina</taxon>
        <taxon>Agaricomycetes</taxon>
        <taxon>Agaricomycetidae</taxon>
        <taxon>Agaricales</taxon>
        <taxon>Agaricineae</taxon>
        <taxon>Strophariaceae</taxon>
        <taxon>Hypholoma</taxon>
    </lineage>
</organism>
<feature type="domain" description="Catalase core" evidence="15">
    <location>
        <begin position="38"/>
        <end position="429"/>
    </location>
</feature>
<feature type="active site" evidence="11">
    <location>
        <position position="162"/>
    </location>
</feature>
<evidence type="ECO:0000256" key="14">
    <source>
        <dbReference type="RuleBase" id="RU004142"/>
    </source>
</evidence>
<dbReference type="PANTHER" id="PTHR42821">
    <property type="entry name" value="CATALASE"/>
    <property type="match status" value="1"/>
</dbReference>
<dbReference type="OMA" id="WQMSDRA"/>
<keyword evidence="6 10" id="KW-0479">Metal-binding</keyword>
<evidence type="ECO:0000256" key="7">
    <source>
        <dbReference type="ARBA" id="ARBA00023002"/>
    </source>
</evidence>
<dbReference type="PANTHER" id="PTHR42821:SF1">
    <property type="entry name" value="CATALASE-B"/>
    <property type="match status" value="1"/>
</dbReference>
<evidence type="ECO:0000256" key="3">
    <source>
        <dbReference type="ARBA" id="ARBA00012314"/>
    </source>
</evidence>
<dbReference type="GO" id="GO:0006979">
    <property type="term" value="P:response to oxidative stress"/>
    <property type="evidence" value="ECO:0007669"/>
    <property type="project" value="InterPro"/>
</dbReference>
<dbReference type="Gene3D" id="1.20.1370.20">
    <property type="match status" value="1"/>
</dbReference>
<dbReference type="InterPro" id="IPR041399">
    <property type="entry name" value="Catalase_large_C"/>
</dbReference>
<dbReference type="SUPFAM" id="SSF52317">
    <property type="entry name" value="Class I glutamine amidotransferase-like"/>
    <property type="match status" value="1"/>
</dbReference>
<evidence type="ECO:0000259" key="15">
    <source>
        <dbReference type="SMART" id="SM01060"/>
    </source>
</evidence>
<dbReference type="InterPro" id="IPR029062">
    <property type="entry name" value="Class_I_gatase-like"/>
</dbReference>
<dbReference type="PROSITE" id="PS51402">
    <property type="entry name" value="CATALASE_3"/>
    <property type="match status" value="1"/>
</dbReference>
<dbReference type="SMART" id="SM01060">
    <property type="entry name" value="Catalase"/>
    <property type="match status" value="1"/>
</dbReference>
<dbReference type="InterPro" id="IPR020835">
    <property type="entry name" value="Catalase_sf"/>
</dbReference>
<dbReference type="PROSITE" id="PS00438">
    <property type="entry name" value="CATALASE_2"/>
    <property type="match status" value="1"/>
</dbReference>
<evidence type="ECO:0000256" key="8">
    <source>
        <dbReference type="ARBA" id="ARBA00023004"/>
    </source>
</evidence>
<name>A0A0D2N9Z9_HYPSF</name>
<comment type="similarity">
    <text evidence="2 10 13">Belongs to the catalase family.</text>
</comment>
<evidence type="ECO:0000313" key="17">
    <source>
        <dbReference type="Proteomes" id="UP000054270"/>
    </source>
</evidence>
<evidence type="ECO:0000256" key="10">
    <source>
        <dbReference type="PIRNR" id="PIRNR038927"/>
    </source>
</evidence>
<dbReference type="Proteomes" id="UP000054270">
    <property type="component" value="Unassembled WGS sequence"/>
</dbReference>
<dbReference type="FunFam" id="2.40.180.10:FF:000003">
    <property type="entry name" value="Catalase"/>
    <property type="match status" value="1"/>
</dbReference>
<keyword evidence="17" id="KW-1185">Reference proteome</keyword>
<protein>
    <recommendedName>
        <fullName evidence="3 10">Catalase</fullName>
        <ecNumber evidence="3 10">1.11.1.6</ecNumber>
    </recommendedName>
</protein>
<evidence type="ECO:0000256" key="4">
    <source>
        <dbReference type="ARBA" id="ARBA00022559"/>
    </source>
</evidence>
<dbReference type="InterPro" id="IPR024708">
    <property type="entry name" value="Catalase_AS"/>
</dbReference>
<evidence type="ECO:0000256" key="13">
    <source>
        <dbReference type="RuleBase" id="RU000498"/>
    </source>
</evidence>
<gene>
    <name evidence="16" type="ORF">HYPSUDRAFT_148511</name>
</gene>
<dbReference type="CDD" id="cd03132">
    <property type="entry name" value="GATase1_catalase"/>
    <property type="match status" value="1"/>
</dbReference>
<evidence type="ECO:0000313" key="16">
    <source>
        <dbReference type="EMBL" id="KJA15954.1"/>
    </source>
</evidence>
<dbReference type="Pfam" id="PF06628">
    <property type="entry name" value="Catalase-rel"/>
    <property type="match status" value="1"/>
</dbReference>
<dbReference type="GO" id="GO:0020037">
    <property type="term" value="F:heme binding"/>
    <property type="evidence" value="ECO:0007669"/>
    <property type="project" value="UniProtKB-UniRule"/>
</dbReference>
<keyword evidence="9 10" id="KW-0376">Hydrogen peroxide</keyword>
<dbReference type="InterPro" id="IPR024712">
    <property type="entry name" value="Catalase_clade2"/>
</dbReference>
<comment type="function">
    <text evidence="10">Occurs in almost all aerobically respiring organisms and serves to protect cells from the toxic effects of hydrogen peroxide.</text>
</comment>
<keyword evidence="8 10" id="KW-0408">Iron</keyword>
<dbReference type="InterPro" id="IPR002226">
    <property type="entry name" value="Catalase_haem_BS"/>
</dbReference>
<comment type="cofactor">
    <cofactor evidence="1 10 12">
        <name>heme</name>
        <dbReference type="ChEBI" id="CHEBI:30413"/>
    </cofactor>
</comment>
<dbReference type="InterPro" id="IPR011614">
    <property type="entry name" value="Catalase_core"/>
</dbReference>
<dbReference type="PIRSF" id="PIRSF038927">
    <property type="entry name" value="Catalase_clade2"/>
    <property type="match status" value="1"/>
</dbReference>
<dbReference type="GO" id="GO:0005829">
    <property type="term" value="C:cytosol"/>
    <property type="evidence" value="ECO:0007669"/>
    <property type="project" value="TreeGrafter"/>
</dbReference>
<comment type="catalytic activity">
    <reaction evidence="10 13">
        <text>2 H2O2 = O2 + 2 H2O</text>
        <dbReference type="Rhea" id="RHEA:20309"/>
        <dbReference type="ChEBI" id="CHEBI:15377"/>
        <dbReference type="ChEBI" id="CHEBI:15379"/>
        <dbReference type="ChEBI" id="CHEBI:16240"/>
        <dbReference type="EC" id="1.11.1.6"/>
    </reaction>
</comment>
<evidence type="ECO:0000256" key="9">
    <source>
        <dbReference type="ARBA" id="ARBA00023324"/>
    </source>
</evidence>
<comment type="function">
    <text evidence="14">Catalyzes the degradation of hydrogen peroxide (H(2)O(2)) generated by peroxisomal oxidases to water and oxygen, thereby protecting cells from the toxic effects of hydrogen peroxide.</text>
</comment>
<dbReference type="Pfam" id="PF00199">
    <property type="entry name" value="Catalase"/>
    <property type="match status" value="1"/>
</dbReference>
<dbReference type="GO" id="GO:0042744">
    <property type="term" value="P:hydrogen peroxide catabolic process"/>
    <property type="evidence" value="ECO:0007669"/>
    <property type="project" value="UniProtKB-UniRule"/>
</dbReference>
<dbReference type="PROSITE" id="PS00437">
    <property type="entry name" value="CATALASE_1"/>
    <property type="match status" value="1"/>
</dbReference>
<dbReference type="InterPro" id="IPR043156">
    <property type="entry name" value="Catalase_clade2_helical"/>
</dbReference>
<dbReference type="Gene3D" id="2.40.180.10">
    <property type="entry name" value="Catalase core domain"/>
    <property type="match status" value="1"/>
</dbReference>
<reference evidence="17" key="1">
    <citation type="submission" date="2014-04" db="EMBL/GenBank/DDBJ databases">
        <title>Evolutionary Origins and Diversification of the Mycorrhizal Mutualists.</title>
        <authorList>
            <consortium name="DOE Joint Genome Institute"/>
            <consortium name="Mycorrhizal Genomics Consortium"/>
            <person name="Kohler A."/>
            <person name="Kuo A."/>
            <person name="Nagy L.G."/>
            <person name="Floudas D."/>
            <person name="Copeland A."/>
            <person name="Barry K.W."/>
            <person name="Cichocki N."/>
            <person name="Veneault-Fourrey C."/>
            <person name="LaButti K."/>
            <person name="Lindquist E.A."/>
            <person name="Lipzen A."/>
            <person name="Lundell T."/>
            <person name="Morin E."/>
            <person name="Murat C."/>
            <person name="Riley R."/>
            <person name="Ohm R."/>
            <person name="Sun H."/>
            <person name="Tunlid A."/>
            <person name="Henrissat B."/>
            <person name="Grigoriev I.V."/>
            <person name="Hibbett D.S."/>
            <person name="Martin F."/>
        </authorList>
    </citation>
    <scope>NUCLEOTIDE SEQUENCE [LARGE SCALE GENOMIC DNA]</scope>
    <source>
        <strain evidence="17">FD-334 SS-4</strain>
    </source>
</reference>
<dbReference type="PRINTS" id="PR00067">
    <property type="entry name" value="CATALASE"/>
</dbReference>
<accession>A0A0D2N9Z9</accession>
<dbReference type="Pfam" id="PF18011">
    <property type="entry name" value="Catalase_C"/>
    <property type="match status" value="1"/>
</dbReference>
<evidence type="ECO:0000256" key="11">
    <source>
        <dbReference type="PIRSR" id="PIRSR038927-1"/>
    </source>
</evidence>
<evidence type="ECO:0000256" key="5">
    <source>
        <dbReference type="ARBA" id="ARBA00022617"/>
    </source>
</evidence>
<dbReference type="Gene3D" id="3.40.50.880">
    <property type="match status" value="1"/>
</dbReference>
<dbReference type="EMBL" id="KN817631">
    <property type="protein sequence ID" value="KJA15954.1"/>
    <property type="molecule type" value="Genomic_DNA"/>
</dbReference>
<dbReference type="GO" id="GO:0004096">
    <property type="term" value="F:catalase activity"/>
    <property type="evidence" value="ECO:0007669"/>
    <property type="project" value="UniProtKB-UniRule"/>
</dbReference>
<dbReference type="AlphaFoldDB" id="A0A0D2N9Z9"/>
<dbReference type="InterPro" id="IPR010582">
    <property type="entry name" value="Catalase_immune_responsive"/>
</dbReference>
<proteinExistence type="inferred from homology"/>
<dbReference type="EC" id="1.11.1.6" evidence="3 10"/>
<sequence>MASITTAFKHALASVTENAKIKDMERDQVKPTAKSEMTTDFGGKISDTDNWLRSSDGEHVGVSLLEDHIGREKIHRFDHERIPERVVHARGAGAHGHFRAFDNRAAKWTMAPVLTDPSRTTPIFIRFSTVQGSRGSADTVRDVRGFAMKFYTEEGNWDLVGNDIPVFFIQDAIKFPDIVHAVKPEPHNEVPQGQSAHNNFWDFAGLQPESAHMVMWAMSDRGIPRSYRMIQGFGVNTYTLINAEGKRVFVKFHMTPELGVHSLVWDEALKIAGQDPDFHRKDLEEAIKSGAYPKWTFAIQVIEEKDEHNFDFDILDATKLWPADLVPIQPIGEFELNRTVDEYFPEVEQVAFCTSHIVPGIGFSDDPLLQGRNFSYFDTQITRLGINWESLPINRPVCPVMNNHRDGSNRHTITKGSINYWPNRDSVNRPVPPSNNGKGGYEEYHAKQVGIKQRLRTPKFQEHFNQAQLFYNSLAEHERSHLIAAISFELSHCDDERVYTNYTQLLNNIDYDLAKAVAINVNGVVPEKALRPNHGKVDPTLSQVFFAPKKATIATRRIAILIADGFNMLEVEAVRAIWAAGQATTWVIGPRRGKINAEGETMGKGAGIVADHHYEGQRSTLFDAIFIPSGEHAKSLLTNGRAIHWIREAFGHCKPVGAIGSAVSVVNHALAIPEIDLADPKGSDSTVKSSYGVVTSGKYDVKSALADTALNISPYATSFASKLAYEISLHRCYAREAEGLTSRVAY</sequence>